<proteinExistence type="predicted"/>
<evidence type="ECO:0000313" key="3">
    <source>
        <dbReference type="EMBL" id="CAB3991549.1"/>
    </source>
</evidence>
<feature type="compositionally biased region" description="Polar residues" evidence="2">
    <location>
        <begin position="305"/>
        <end position="318"/>
    </location>
</feature>
<sequence>MAKPENDKPCEPEHIDSTLDTVLIAALREHFEIKSGHHVDRNEILEFLRSVIKDHPELNFVLQHRDTKLSSRIYKAFPKVTTKRVAVPNIRGKKTWTYTNLKRITNPKVSQPKQHVHVPPQKTQITRSSKTEPKGTSDATESSLITPSSKRERRHFRSKRSVQSASMVQRDSLFDTYKRERENSQKSSRHAGNVPQQSYLGRFNDMLKWVKEHYVLDANSSIQVKHIVENIKEEFKINITYKQSHKLIFAVFPGQTSRVENPVKIEAQGGFYSYQGIALRPKLGREELEEPFAAESNHSPCKPNEPQNVRKSMSTRQSWIPPDSLSENGRKRIFRTRKRFIEACAVLKPAEEALVSRARYDLPPIPSEIVPVVSEVPSRFSDVSSKMSDISPRFSDVSPRFSNDSTKISEGSPSCSEVSPRFSDISPRISEVSPRLPNFSPRLSDVPPRFYELPPMVSEEFRRCENNWQRLYEELKQERDQAIVERNQAMVSLMEIEREQTTQTPEDLSRRQTTASDAPPSIRRIRPKSEGRENPDWLGSLISRSNSILGEQMSEANAVYFPGSALQNSNCNQRYPKQAGYQSGDYMEIERYEQLKQERDTIWKNWIDKLTAEKDDLIQQLKLDKMEVIQRMELEKSDAVECIEEKLTNQITILTREMRELKELLNHTMNERTLAIGHAHKLVELVGEEQLKEAGLENFPFDATKDHIVHPPKLKAPDETAIQKALVCSGKGNKRKQSMPAKLKKIPRLDTSVSTELDKHADNIPRNSSQSVSTESKNLLPDTESASLGPNTDSYDNVTIDNGAVDNGLIDEIDDASTDTIDEATDQSIMVSDSERVLPETQNAYPIPSKNFLTEFAAESRTTSEQPKIVSAENQTIDSGAASTEISKKLESPMTEDSNMDISEKSDNTFVTSHPKNIPDSTVNTVSTNSGNQIENQRTVNSDDSSDSEKTPPEISRTVNTSAVLGNCSNTGNVDTSLKLPSTTTNSAENLTRTSTTDSGTLKSHSESFSANSQQATLTSTDNNNNLGKLEYLVPLNAQKYFSETSGKYSPFTSGKYMSELSQTGNSNFQKYVSEIPKNAPTLSLSTELQKLNPGIPRTISTCTDSEFPSQEGPKSFEESVNSTFLKYFPEIPKRSFNSPFSAESGKYFRDIPRTACSSVNSDSEKYIQDPGNQALVYPDEKNFSEQKKVSSIDFLSSMVENIGKSSVE</sequence>
<feature type="region of interest" description="Disordered" evidence="2">
    <location>
        <begin position="290"/>
        <end position="322"/>
    </location>
</feature>
<feature type="region of interest" description="Disordered" evidence="2">
    <location>
        <begin position="401"/>
        <end position="422"/>
    </location>
</feature>
<feature type="compositionally biased region" description="Polar residues" evidence="2">
    <location>
        <begin position="501"/>
        <end position="516"/>
    </location>
</feature>
<feature type="compositionally biased region" description="Polar residues" evidence="2">
    <location>
        <begin position="765"/>
        <end position="777"/>
    </location>
</feature>
<feature type="compositionally biased region" description="Polar residues" evidence="2">
    <location>
        <begin position="401"/>
        <end position="417"/>
    </location>
</feature>
<gene>
    <name evidence="3" type="ORF">PACLA_8A017424</name>
</gene>
<feature type="compositionally biased region" description="Polar residues" evidence="2">
    <location>
        <begin position="957"/>
        <end position="1023"/>
    </location>
</feature>
<feature type="region of interest" description="Disordered" evidence="2">
    <location>
        <begin position="498"/>
        <end position="538"/>
    </location>
</feature>
<feature type="region of interest" description="Disordered" evidence="2">
    <location>
        <begin position="101"/>
        <end position="196"/>
    </location>
</feature>
<dbReference type="AlphaFoldDB" id="A0A6S7GNU0"/>
<evidence type="ECO:0000313" key="4">
    <source>
        <dbReference type="Proteomes" id="UP001152795"/>
    </source>
</evidence>
<comment type="caution">
    <text evidence="3">The sequence shown here is derived from an EMBL/GenBank/DDBJ whole genome shotgun (WGS) entry which is preliminary data.</text>
</comment>
<feature type="region of interest" description="Disordered" evidence="2">
    <location>
        <begin position="861"/>
        <end position="1023"/>
    </location>
</feature>
<feature type="compositionally biased region" description="Basic and acidic residues" evidence="2">
    <location>
        <begin position="172"/>
        <end position="184"/>
    </location>
</feature>
<keyword evidence="1" id="KW-0175">Coiled coil</keyword>
<evidence type="ECO:0000256" key="2">
    <source>
        <dbReference type="SAM" id="MobiDB-lite"/>
    </source>
</evidence>
<feature type="coiled-coil region" evidence="1">
    <location>
        <begin position="607"/>
        <end position="671"/>
    </location>
</feature>
<dbReference type="EMBL" id="CACRXK020001872">
    <property type="protein sequence ID" value="CAB3991549.1"/>
    <property type="molecule type" value="Genomic_DNA"/>
</dbReference>
<organism evidence="3 4">
    <name type="scientific">Paramuricea clavata</name>
    <name type="common">Red gorgonian</name>
    <name type="synonym">Violescent sea-whip</name>
    <dbReference type="NCBI Taxonomy" id="317549"/>
    <lineage>
        <taxon>Eukaryota</taxon>
        <taxon>Metazoa</taxon>
        <taxon>Cnidaria</taxon>
        <taxon>Anthozoa</taxon>
        <taxon>Octocorallia</taxon>
        <taxon>Malacalcyonacea</taxon>
        <taxon>Plexauridae</taxon>
        <taxon>Paramuricea</taxon>
    </lineage>
</organism>
<dbReference type="Proteomes" id="UP001152795">
    <property type="component" value="Unassembled WGS sequence"/>
</dbReference>
<accession>A0A6S7GNU0</accession>
<feature type="compositionally biased region" description="Polar residues" evidence="2">
    <location>
        <begin position="101"/>
        <end position="113"/>
    </location>
</feature>
<protein>
    <submittedName>
        <fullName evidence="3">Uncharacterized protein</fullName>
    </submittedName>
</protein>
<feature type="compositionally biased region" description="Polar residues" evidence="2">
    <location>
        <begin position="861"/>
        <end position="885"/>
    </location>
</feature>
<feature type="compositionally biased region" description="Basic residues" evidence="2">
    <location>
        <begin position="151"/>
        <end position="160"/>
    </location>
</feature>
<name>A0A6S7GNU0_PARCT</name>
<feature type="compositionally biased region" description="Polar residues" evidence="2">
    <location>
        <begin position="908"/>
        <end position="943"/>
    </location>
</feature>
<feature type="coiled-coil region" evidence="1">
    <location>
        <begin position="465"/>
        <end position="492"/>
    </location>
</feature>
<feature type="compositionally biased region" description="Basic residues" evidence="2">
    <location>
        <begin position="732"/>
        <end position="746"/>
    </location>
</feature>
<feature type="region of interest" description="Disordered" evidence="2">
    <location>
        <begin position="728"/>
        <end position="800"/>
    </location>
</feature>
<dbReference type="OrthoDB" id="5971937at2759"/>
<evidence type="ECO:0000256" key="1">
    <source>
        <dbReference type="SAM" id="Coils"/>
    </source>
</evidence>
<reference evidence="3" key="1">
    <citation type="submission" date="2020-04" db="EMBL/GenBank/DDBJ databases">
        <authorList>
            <person name="Alioto T."/>
            <person name="Alioto T."/>
            <person name="Gomez Garrido J."/>
        </authorList>
    </citation>
    <scope>NUCLEOTIDE SEQUENCE</scope>
    <source>
        <strain evidence="3">A484AB</strain>
    </source>
</reference>
<feature type="compositionally biased region" description="Polar residues" evidence="2">
    <location>
        <begin position="784"/>
        <end position="800"/>
    </location>
</feature>
<keyword evidence="4" id="KW-1185">Reference proteome</keyword>
<feature type="compositionally biased region" description="Polar residues" evidence="2">
    <location>
        <begin position="137"/>
        <end position="148"/>
    </location>
</feature>